<dbReference type="EMBL" id="JAAAUY010001210">
    <property type="protein sequence ID" value="KAF9323801.1"/>
    <property type="molecule type" value="Genomic_DNA"/>
</dbReference>
<organism evidence="2 3">
    <name type="scientific">Podila minutissima</name>
    <dbReference type="NCBI Taxonomy" id="64525"/>
    <lineage>
        <taxon>Eukaryota</taxon>
        <taxon>Fungi</taxon>
        <taxon>Fungi incertae sedis</taxon>
        <taxon>Mucoromycota</taxon>
        <taxon>Mortierellomycotina</taxon>
        <taxon>Mortierellomycetes</taxon>
        <taxon>Mortierellales</taxon>
        <taxon>Mortierellaceae</taxon>
        <taxon>Podila</taxon>
    </lineage>
</organism>
<dbReference type="AlphaFoldDB" id="A0A9P5VH91"/>
<gene>
    <name evidence="2" type="ORF">BG006_001148</name>
</gene>
<feature type="region of interest" description="Disordered" evidence="1">
    <location>
        <begin position="225"/>
        <end position="252"/>
    </location>
</feature>
<keyword evidence="3" id="KW-1185">Reference proteome</keyword>
<accession>A0A9P5VH91</accession>
<feature type="region of interest" description="Disordered" evidence="1">
    <location>
        <begin position="472"/>
        <end position="514"/>
    </location>
</feature>
<feature type="compositionally biased region" description="Basic and acidic residues" evidence="1">
    <location>
        <begin position="157"/>
        <end position="169"/>
    </location>
</feature>
<evidence type="ECO:0000313" key="3">
    <source>
        <dbReference type="Proteomes" id="UP000696485"/>
    </source>
</evidence>
<feature type="region of interest" description="Disordered" evidence="1">
    <location>
        <begin position="348"/>
        <end position="374"/>
    </location>
</feature>
<comment type="caution">
    <text evidence="2">The sequence shown here is derived from an EMBL/GenBank/DDBJ whole genome shotgun (WGS) entry which is preliminary data.</text>
</comment>
<feature type="compositionally biased region" description="Basic and acidic residues" evidence="1">
    <location>
        <begin position="225"/>
        <end position="241"/>
    </location>
</feature>
<name>A0A9P5VH91_9FUNG</name>
<feature type="compositionally biased region" description="Basic and acidic residues" evidence="1">
    <location>
        <begin position="440"/>
        <end position="459"/>
    </location>
</feature>
<sequence>MLPVSTSSVRFEHLTPAEKARHEYQMRRERQQIQHQQHRQQQIQQQYQGYPVPRHLAPLPSDASTQYSSRRSARDLAWERHSFYQQQQYQEEIIAERKRKEAMQPRHQIWQQLGPNVREQDLVARTSSLNRITSSSLSPKTAQELGLSRSKTVSAHGEQKRANVVKRAESSATSKPSKGRTFVPADLNSSPQPSPPPRPSTPVDAAKSILADWPVFSAGKRLMRKSDSKVNLDQNDKDRLSTNETTPSSLTRKKTLKDLGPSLKSLARRYSARLRPNSYAGSSSDPIIQFPEGKAVKTHSLTTRTSYSSTPGPATLSNGVVDLEQLQQSVQYLTPTERVPIHRRVTLYRPEITTPSTSPADDSNDNQTSTNPSLARTRSLCVSLMKRDSLTLRFANGRGRDLTMFELPKAAAVATKEEVQQSTTVDSVLPSIITSAPPTRKTETHKKTSGPEDEQERTRREVVAILAMGRKERVSAKTGQSIPHGSQGSTKAPLSPLALEAQEDPVPEATSVQPDPCEQISFMLVPKSRYEFQPLVAV</sequence>
<feature type="region of interest" description="Disordered" evidence="1">
    <location>
        <begin position="132"/>
        <end position="204"/>
    </location>
</feature>
<evidence type="ECO:0000256" key="1">
    <source>
        <dbReference type="SAM" id="MobiDB-lite"/>
    </source>
</evidence>
<feature type="region of interest" description="Disordered" evidence="1">
    <location>
        <begin position="1"/>
        <end position="46"/>
    </location>
</feature>
<feature type="compositionally biased region" description="Polar residues" evidence="1">
    <location>
        <begin position="353"/>
        <end position="374"/>
    </location>
</feature>
<reference evidence="2" key="1">
    <citation type="journal article" date="2020" name="Fungal Divers.">
        <title>Resolving the Mortierellaceae phylogeny through synthesis of multi-gene phylogenetics and phylogenomics.</title>
        <authorList>
            <person name="Vandepol N."/>
            <person name="Liber J."/>
            <person name="Desiro A."/>
            <person name="Na H."/>
            <person name="Kennedy M."/>
            <person name="Barry K."/>
            <person name="Grigoriev I.V."/>
            <person name="Miller A.N."/>
            <person name="O'Donnell K."/>
            <person name="Stajich J.E."/>
            <person name="Bonito G."/>
        </authorList>
    </citation>
    <scope>NUCLEOTIDE SEQUENCE</scope>
    <source>
        <strain evidence="2">NVP1</strain>
    </source>
</reference>
<protein>
    <submittedName>
        <fullName evidence="2">Uncharacterized protein</fullName>
    </submittedName>
</protein>
<evidence type="ECO:0000313" key="2">
    <source>
        <dbReference type="EMBL" id="KAF9323801.1"/>
    </source>
</evidence>
<feature type="compositionally biased region" description="Low complexity" evidence="1">
    <location>
        <begin position="33"/>
        <end position="46"/>
    </location>
</feature>
<feature type="compositionally biased region" description="Polar residues" evidence="1">
    <location>
        <begin position="477"/>
        <end position="492"/>
    </location>
</feature>
<feature type="compositionally biased region" description="Basic and acidic residues" evidence="1">
    <location>
        <begin position="10"/>
        <end position="32"/>
    </location>
</feature>
<feature type="region of interest" description="Disordered" evidence="1">
    <location>
        <begin position="415"/>
        <end position="459"/>
    </location>
</feature>
<feature type="compositionally biased region" description="Polar residues" evidence="1">
    <location>
        <begin position="420"/>
        <end position="437"/>
    </location>
</feature>
<proteinExistence type="predicted"/>
<dbReference type="Proteomes" id="UP000696485">
    <property type="component" value="Unassembled WGS sequence"/>
</dbReference>